<protein>
    <recommendedName>
        <fullName evidence="3">Molybdate-anion transporter</fullName>
    </recommendedName>
    <alternativeName>
        <fullName evidence="10">Major facilitator superfamily domain-containing protein 5</fullName>
    </alternativeName>
    <alternativeName>
        <fullName evidence="11">Molybdate transporter 2 homolog</fullName>
    </alternativeName>
</protein>
<dbReference type="Proteomes" id="UP001148614">
    <property type="component" value="Unassembled WGS sequence"/>
</dbReference>
<keyword evidence="4" id="KW-0813">Transport</keyword>
<feature type="transmembrane region" description="Helical" evidence="12">
    <location>
        <begin position="172"/>
        <end position="196"/>
    </location>
</feature>
<dbReference type="AlphaFoldDB" id="A0A9W8N910"/>
<proteinExistence type="predicted"/>
<keyword evidence="5" id="KW-1003">Cell membrane</keyword>
<evidence type="ECO:0000256" key="12">
    <source>
        <dbReference type="SAM" id="Phobius"/>
    </source>
</evidence>
<feature type="transmembrane region" description="Helical" evidence="12">
    <location>
        <begin position="30"/>
        <end position="48"/>
    </location>
</feature>
<gene>
    <name evidence="13" type="ORF">NPX13_g8213</name>
</gene>
<evidence type="ECO:0000313" key="13">
    <source>
        <dbReference type="EMBL" id="KAJ3563398.1"/>
    </source>
</evidence>
<evidence type="ECO:0000256" key="6">
    <source>
        <dbReference type="ARBA" id="ARBA00022692"/>
    </source>
</evidence>
<feature type="transmembrane region" description="Helical" evidence="12">
    <location>
        <begin position="129"/>
        <end position="151"/>
    </location>
</feature>
<feature type="transmembrane region" description="Helical" evidence="12">
    <location>
        <begin position="266"/>
        <end position="288"/>
    </location>
</feature>
<evidence type="ECO:0000256" key="7">
    <source>
        <dbReference type="ARBA" id="ARBA00022989"/>
    </source>
</evidence>
<dbReference type="VEuPathDB" id="FungiDB:F4678DRAFT_146423"/>
<dbReference type="InterPro" id="IPR011701">
    <property type="entry name" value="MFS"/>
</dbReference>
<keyword evidence="7 12" id="KW-1133">Transmembrane helix</keyword>
<feature type="transmembrane region" description="Helical" evidence="12">
    <location>
        <begin position="7"/>
        <end position="24"/>
    </location>
</feature>
<evidence type="ECO:0000256" key="11">
    <source>
        <dbReference type="ARBA" id="ARBA00032555"/>
    </source>
</evidence>
<sequence length="339" mass="36813">MTTSKCITAIFAGVLGHCVVLALGSKIHPFILGVALDVCAAILMLKTWSENWGTSSPANATLDDNKAAEEAQEQLPSEQTTGSLWDLRVWAMSFVTCCFDGTIFLFMFFWPETLQDAHDKDHPNEQDTIPHGVIFASFMAIMVLGALSYNLAATDESGSSSYQGPSTRFRYALTPTQLLMGSLVISAVCFTAAAFVREEVGLFASFLLLEVCNGIYVPSVAYHRGTIVTDEARARVYSLMNIPLFVFVIIALQTTSGSEADAGRRWQPVFLICAGLLLLAALVTVRYLHVRGRCPNGFVEVPSRDLAGLDDRLPSVVDAELGPAVSEDDVGERLSPMSR</sequence>
<evidence type="ECO:0000256" key="3">
    <source>
        <dbReference type="ARBA" id="ARBA00021242"/>
    </source>
</evidence>
<dbReference type="PANTHER" id="PTHR23516:SF1">
    <property type="entry name" value="MOLYBDATE-ANION TRANSPORTER"/>
    <property type="match status" value="1"/>
</dbReference>
<organism evidence="13 14">
    <name type="scientific">Xylaria arbuscula</name>
    <dbReference type="NCBI Taxonomy" id="114810"/>
    <lineage>
        <taxon>Eukaryota</taxon>
        <taxon>Fungi</taxon>
        <taxon>Dikarya</taxon>
        <taxon>Ascomycota</taxon>
        <taxon>Pezizomycotina</taxon>
        <taxon>Sordariomycetes</taxon>
        <taxon>Xylariomycetidae</taxon>
        <taxon>Xylariales</taxon>
        <taxon>Xylariaceae</taxon>
        <taxon>Xylaria</taxon>
    </lineage>
</organism>
<evidence type="ECO:0000313" key="14">
    <source>
        <dbReference type="Proteomes" id="UP001148614"/>
    </source>
</evidence>
<feature type="transmembrane region" description="Helical" evidence="12">
    <location>
        <begin position="234"/>
        <end position="254"/>
    </location>
</feature>
<dbReference type="Pfam" id="PF07690">
    <property type="entry name" value="MFS_1"/>
    <property type="match status" value="1"/>
</dbReference>
<keyword evidence="9 12" id="KW-0472">Membrane</keyword>
<dbReference type="SUPFAM" id="SSF103473">
    <property type="entry name" value="MFS general substrate transporter"/>
    <property type="match status" value="1"/>
</dbReference>
<evidence type="ECO:0000256" key="5">
    <source>
        <dbReference type="ARBA" id="ARBA00022475"/>
    </source>
</evidence>
<evidence type="ECO:0000256" key="4">
    <source>
        <dbReference type="ARBA" id="ARBA00022448"/>
    </source>
</evidence>
<comment type="caution">
    <text evidence="13">The sequence shown here is derived from an EMBL/GenBank/DDBJ whole genome shotgun (WGS) entry which is preliminary data.</text>
</comment>
<feature type="transmembrane region" description="Helical" evidence="12">
    <location>
        <begin position="89"/>
        <end position="109"/>
    </location>
</feature>
<name>A0A9W8N910_9PEZI</name>
<comment type="function">
    <text evidence="1">Mediates high-affinity intracellular uptake of the rare oligo-element molybdenum.</text>
</comment>
<evidence type="ECO:0000256" key="2">
    <source>
        <dbReference type="ARBA" id="ARBA00004651"/>
    </source>
</evidence>
<reference evidence="13" key="1">
    <citation type="submission" date="2022-07" db="EMBL/GenBank/DDBJ databases">
        <title>Genome Sequence of Xylaria arbuscula.</title>
        <authorList>
            <person name="Buettner E."/>
        </authorList>
    </citation>
    <scope>NUCLEOTIDE SEQUENCE</scope>
    <source>
        <strain evidence="13">VT107</strain>
    </source>
</reference>
<dbReference type="EMBL" id="JANPWZ010001766">
    <property type="protein sequence ID" value="KAJ3563398.1"/>
    <property type="molecule type" value="Genomic_DNA"/>
</dbReference>
<dbReference type="InterPro" id="IPR036259">
    <property type="entry name" value="MFS_trans_sf"/>
</dbReference>
<comment type="subcellular location">
    <subcellularLocation>
        <location evidence="2">Cell membrane</location>
        <topology evidence="2">Multi-pass membrane protein</topology>
    </subcellularLocation>
</comment>
<dbReference type="GO" id="GO:0015098">
    <property type="term" value="F:molybdate ion transmembrane transporter activity"/>
    <property type="evidence" value="ECO:0007669"/>
    <property type="project" value="InterPro"/>
</dbReference>
<evidence type="ECO:0000256" key="10">
    <source>
        <dbReference type="ARBA" id="ARBA00030646"/>
    </source>
</evidence>
<dbReference type="Pfam" id="PF05631">
    <property type="entry name" value="MFS_5"/>
    <property type="match status" value="1"/>
</dbReference>
<dbReference type="Gene3D" id="1.20.1250.20">
    <property type="entry name" value="MFS general substrate transporter like domains"/>
    <property type="match status" value="1"/>
</dbReference>
<keyword evidence="14" id="KW-1185">Reference proteome</keyword>
<keyword evidence="6 12" id="KW-0812">Transmembrane</keyword>
<dbReference type="GO" id="GO:0006811">
    <property type="term" value="P:monoatomic ion transport"/>
    <property type="evidence" value="ECO:0007669"/>
    <property type="project" value="UniProtKB-KW"/>
</dbReference>
<keyword evidence="8" id="KW-0406">Ion transport</keyword>
<evidence type="ECO:0000256" key="9">
    <source>
        <dbReference type="ARBA" id="ARBA00023136"/>
    </source>
</evidence>
<dbReference type="GO" id="GO:0005886">
    <property type="term" value="C:plasma membrane"/>
    <property type="evidence" value="ECO:0007669"/>
    <property type="project" value="UniProtKB-SubCell"/>
</dbReference>
<dbReference type="InterPro" id="IPR008509">
    <property type="entry name" value="MOT2/MFSD5"/>
</dbReference>
<accession>A0A9W8N910</accession>
<dbReference type="PANTHER" id="PTHR23516">
    <property type="entry name" value="SAM (S-ADENOSYL METHIONINE) TRANSPORTER"/>
    <property type="match status" value="1"/>
</dbReference>
<evidence type="ECO:0000256" key="1">
    <source>
        <dbReference type="ARBA" id="ARBA00003019"/>
    </source>
</evidence>
<evidence type="ECO:0000256" key="8">
    <source>
        <dbReference type="ARBA" id="ARBA00023065"/>
    </source>
</evidence>
<feature type="transmembrane region" description="Helical" evidence="12">
    <location>
        <begin position="202"/>
        <end position="222"/>
    </location>
</feature>